<evidence type="ECO:0000313" key="7">
    <source>
        <dbReference type="Proteomes" id="UP000183471"/>
    </source>
</evidence>
<accession>A0ABY0T715</accession>
<dbReference type="Proteomes" id="UP000183471">
    <property type="component" value="Unassembled WGS sequence"/>
</dbReference>
<gene>
    <name evidence="6" type="ORF">SAMN05216402_0585</name>
</gene>
<evidence type="ECO:0000259" key="5">
    <source>
        <dbReference type="Pfam" id="PF25989"/>
    </source>
</evidence>
<dbReference type="Pfam" id="PF25989">
    <property type="entry name" value="YknX_C"/>
    <property type="match status" value="1"/>
</dbReference>
<dbReference type="PANTHER" id="PTHR30158">
    <property type="entry name" value="ACRA/E-RELATED COMPONENT OF DRUG EFFLUX TRANSPORTER"/>
    <property type="match status" value="1"/>
</dbReference>
<feature type="domain" description="Multidrug resistance protein MdtA-like beta-barrel" evidence="4">
    <location>
        <begin position="220"/>
        <end position="303"/>
    </location>
</feature>
<evidence type="ECO:0000256" key="1">
    <source>
        <dbReference type="ARBA" id="ARBA00009477"/>
    </source>
</evidence>
<sequence>MHHSQIGRVYRTRSMMPGVIIALTLVLAGCDSGQAGGEQAPPSPEVSVARVLSRPVQQWNEYTGRVSAIDTVELRARVSGYVQRVAYKEDHKEGQEVKKGDLMFLIDQRPYRMALANAQAQLDRARVAKQLAGMLDNNARLLMDAEAISREEADTRRTTHTQTAADIDAAEAVVANAKLQLEFTEVRAPVAGKTSRALVTVGNLAVADQTILTTVVSQDPMYVYFDVDENSYLRYGEQARDGGGAPAGTSVRVGLANEEGYPHAGTIDFFDNQVNSAVGTIRARAVLPNADRIFTPGLFVRVQFVSGRKENVLLIDDKAVMTDQDRKYVYVVDKDAKVQRRDIVPGRMAEGLRVIQSGLAADDRIVVAGQQKVHPGMPVKPNEIPMAAL</sequence>
<comment type="caution">
    <text evidence="6">The sequence shown here is derived from an EMBL/GenBank/DDBJ whole genome shotgun (WGS) entry which is preliminary data.</text>
</comment>
<feature type="domain" description="Multidrug resistance protein MdtA-like barrel-sandwich hybrid" evidence="3">
    <location>
        <begin position="71"/>
        <end position="215"/>
    </location>
</feature>
<dbReference type="Gene3D" id="2.40.50.100">
    <property type="match status" value="1"/>
</dbReference>
<dbReference type="SUPFAM" id="SSF111369">
    <property type="entry name" value="HlyD-like secretion proteins"/>
    <property type="match status" value="1"/>
</dbReference>
<evidence type="ECO:0000259" key="4">
    <source>
        <dbReference type="Pfam" id="PF25944"/>
    </source>
</evidence>
<protein>
    <submittedName>
        <fullName evidence="6">Membrane fusion protein, multidrug efflux system</fullName>
    </submittedName>
</protein>
<keyword evidence="7" id="KW-1185">Reference proteome</keyword>
<dbReference type="InterPro" id="IPR006143">
    <property type="entry name" value="RND_pump_MFP"/>
</dbReference>
<dbReference type="EMBL" id="FNKY01000001">
    <property type="protein sequence ID" value="SDQ36891.1"/>
    <property type="molecule type" value="Genomic_DNA"/>
</dbReference>
<feature type="domain" description="Multidrug resistance protein MdtA-like alpha-helical hairpin" evidence="2">
    <location>
        <begin position="115"/>
        <end position="184"/>
    </location>
</feature>
<dbReference type="Gene3D" id="1.10.287.470">
    <property type="entry name" value="Helix hairpin bin"/>
    <property type="match status" value="1"/>
</dbReference>
<dbReference type="Gene3D" id="2.40.30.170">
    <property type="match status" value="1"/>
</dbReference>
<name>A0ABY0T715_9PROT</name>
<dbReference type="Pfam" id="PF25944">
    <property type="entry name" value="Beta-barrel_RND"/>
    <property type="match status" value="1"/>
</dbReference>
<dbReference type="Pfam" id="PF25917">
    <property type="entry name" value="BSH_RND"/>
    <property type="match status" value="1"/>
</dbReference>
<dbReference type="InterPro" id="IPR058625">
    <property type="entry name" value="MdtA-like_BSH"/>
</dbReference>
<dbReference type="NCBIfam" id="TIGR01730">
    <property type="entry name" value="RND_mfp"/>
    <property type="match status" value="1"/>
</dbReference>
<dbReference type="Pfam" id="PF25876">
    <property type="entry name" value="HH_MFP_RND"/>
    <property type="match status" value="1"/>
</dbReference>
<dbReference type="InterPro" id="IPR058637">
    <property type="entry name" value="YknX-like_C"/>
</dbReference>
<dbReference type="InterPro" id="IPR058624">
    <property type="entry name" value="MdtA-like_HH"/>
</dbReference>
<proteinExistence type="inferred from homology"/>
<feature type="domain" description="YknX-like C-terminal permuted SH3-like" evidence="5">
    <location>
        <begin position="317"/>
        <end position="380"/>
    </location>
</feature>
<evidence type="ECO:0000259" key="2">
    <source>
        <dbReference type="Pfam" id="PF25876"/>
    </source>
</evidence>
<reference evidence="6 7" key="1">
    <citation type="submission" date="2016-10" db="EMBL/GenBank/DDBJ databases">
        <authorList>
            <person name="Varghese N."/>
            <person name="Submissions S."/>
        </authorList>
    </citation>
    <scope>NUCLEOTIDE SEQUENCE [LARGE SCALE GENOMIC DNA]</scope>
    <source>
        <strain evidence="6 7">Nl1</strain>
    </source>
</reference>
<evidence type="ECO:0000259" key="3">
    <source>
        <dbReference type="Pfam" id="PF25917"/>
    </source>
</evidence>
<evidence type="ECO:0000313" key="6">
    <source>
        <dbReference type="EMBL" id="SDQ36891.1"/>
    </source>
</evidence>
<dbReference type="PANTHER" id="PTHR30158:SF26">
    <property type="entry name" value="RESISTANCE-NODULATION-CELL DIVISION (RND) MULTIDRUG EFFLUX MEMBRANE FUSION PROTEIN MEXE"/>
    <property type="match status" value="1"/>
</dbReference>
<organism evidence="6 7">
    <name type="scientific">Nitrosospira multiformis</name>
    <dbReference type="NCBI Taxonomy" id="1231"/>
    <lineage>
        <taxon>Bacteria</taxon>
        <taxon>Pseudomonadati</taxon>
        <taxon>Pseudomonadota</taxon>
        <taxon>Betaproteobacteria</taxon>
        <taxon>Nitrosomonadales</taxon>
        <taxon>Nitrosomonadaceae</taxon>
        <taxon>Nitrosospira</taxon>
    </lineage>
</organism>
<comment type="similarity">
    <text evidence="1">Belongs to the membrane fusion protein (MFP) (TC 8.A.1) family.</text>
</comment>
<dbReference type="Gene3D" id="2.40.420.20">
    <property type="match status" value="1"/>
</dbReference>
<dbReference type="InterPro" id="IPR058626">
    <property type="entry name" value="MdtA-like_b-barrel"/>
</dbReference>